<keyword evidence="2" id="KW-1185">Reference proteome</keyword>
<sequence>MPPKRWSCSRGVAVSTKPTTEPTASQPRKKGKAEPLPDGDPPHTAFLLSLKIPSLKDHVAQHGLSLFSTRASIFEFKRDEIIRVNNEKLVKIQQLEQRRLQQQEGERARKKLAQARVKRRQKETQVVKDAVREVGGRTKYDRVGFFTFRYNSIRFTEAINEYRVLTRTPNNLDDTTSQTLASAPQTAPPQSSTSWKGLPVAAESRTNGSSIAPNTTSRSSSIPEAIAKRIFERPEISLITPTAPFAQVFGPEPPLTPADSNDSRRQSLLQPLQQAVGQASPTEPREPTEPSEPITMPNQPVQDLGGVDDKIKDVIQSLYEFQQHVHGFRPEQQERMIEKVEDIASSLKDLDTVTKDESNPIQNVRVAPDIIDYVDAGRNPDIYTREFIELVQRGNSVMNGKQKAFRDFSKIFAQVLKDNFDGMDDEVDTIMRHAGMEERDGAFVEMQQNGHRA</sequence>
<comment type="caution">
    <text evidence="1">The sequence shown here is derived from an EMBL/GenBank/DDBJ whole genome shotgun (WGS) entry which is preliminary data.</text>
</comment>
<accession>A0ACC3A581</accession>
<gene>
    <name evidence="1" type="primary">NUT2</name>
    <name evidence="1" type="ORF">H2198_005652</name>
</gene>
<organism evidence="1 2">
    <name type="scientific">Neophaeococcomyces mojaviensis</name>
    <dbReference type="NCBI Taxonomy" id="3383035"/>
    <lineage>
        <taxon>Eukaryota</taxon>
        <taxon>Fungi</taxon>
        <taxon>Dikarya</taxon>
        <taxon>Ascomycota</taxon>
        <taxon>Pezizomycotina</taxon>
        <taxon>Eurotiomycetes</taxon>
        <taxon>Chaetothyriomycetidae</taxon>
        <taxon>Chaetothyriales</taxon>
        <taxon>Chaetothyriales incertae sedis</taxon>
        <taxon>Neophaeococcomyces</taxon>
    </lineage>
</organism>
<evidence type="ECO:0000313" key="1">
    <source>
        <dbReference type="EMBL" id="KAJ9655466.1"/>
    </source>
</evidence>
<proteinExistence type="predicted"/>
<dbReference type="Proteomes" id="UP001172386">
    <property type="component" value="Unassembled WGS sequence"/>
</dbReference>
<name>A0ACC3A581_9EURO</name>
<dbReference type="EMBL" id="JAPDRQ010000095">
    <property type="protein sequence ID" value="KAJ9655466.1"/>
    <property type="molecule type" value="Genomic_DNA"/>
</dbReference>
<reference evidence="1" key="1">
    <citation type="submission" date="2022-10" db="EMBL/GenBank/DDBJ databases">
        <title>Culturing micro-colonial fungi from biological soil crusts in the Mojave desert and describing Neophaeococcomyces mojavensis, and introducing the new genera and species Taxawa tesnikishii.</title>
        <authorList>
            <person name="Kurbessoian T."/>
            <person name="Stajich J.E."/>
        </authorList>
    </citation>
    <scope>NUCLEOTIDE SEQUENCE</scope>
    <source>
        <strain evidence="1">JES_112</strain>
    </source>
</reference>
<evidence type="ECO:0000313" key="2">
    <source>
        <dbReference type="Proteomes" id="UP001172386"/>
    </source>
</evidence>
<protein>
    <submittedName>
        <fullName evidence="1">RNA polymerase II mediator complex subunit</fullName>
    </submittedName>
</protein>